<feature type="active site" evidence="14">
    <location>
        <position position="7"/>
    </location>
</feature>
<feature type="binding site" evidence="14">
    <location>
        <position position="162"/>
    </location>
    <ligand>
        <name>Na(+)</name>
        <dbReference type="ChEBI" id="CHEBI:29101"/>
    </ligand>
</feature>
<evidence type="ECO:0000313" key="16">
    <source>
        <dbReference type="Proteomes" id="UP000663929"/>
    </source>
</evidence>
<dbReference type="AlphaFoldDB" id="A0A8A4U1L2"/>
<gene>
    <name evidence="14 15" type="primary">hslV</name>
    <name evidence="15" type="ORF">J3U87_09135</name>
</gene>
<accession>A0A8A4U1L2</accession>
<name>A0A8A4U1L2_SULCO</name>
<evidence type="ECO:0000256" key="13">
    <source>
        <dbReference type="ARBA" id="ARBA00074399"/>
    </source>
</evidence>
<keyword evidence="3 14" id="KW-0963">Cytoplasm</keyword>
<keyword evidence="4 14" id="KW-0021">Allosteric enzyme</keyword>
<dbReference type="InterPro" id="IPR001353">
    <property type="entry name" value="Proteasome_sua/b"/>
</dbReference>
<evidence type="ECO:0000256" key="9">
    <source>
        <dbReference type="ARBA" id="ARBA00023053"/>
    </source>
</evidence>
<evidence type="ECO:0000256" key="3">
    <source>
        <dbReference type="ARBA" id="ARBA00022490"/>
    </source>
</evidence>
<dbReference type="InterPro" id="IPR023333">
    <property type="entry name" value="Proteasome_suB-type"/>
</dbReference>
<protein>
    <recommendedName>
        <fullName evidence="13 14">ATP-dependent protease subunit HslV</fullName>
        <ecNumber evidence="12 14">3.4.25.2</ecNumber>
    </recommendedName>
</protein>
<dbReference type="Gene3D" id="3.60.20.10">
    <property type="entry name" value="Glutamine Phosphoribosylpyrophosphate, subunit 1, domain 1"/>
    <property type="match status" value="1"/>
</dbReference>
<dbReference type="GO" id="GO:0005839">
    <property type="term" value="C:proteasome core complex"/>
    <property type="evidence" value="ECO:0007669"/>
    <property type="project" value="InterPro"/>
</dbReference>
<dbReference type="NCBIfam" id="NF003964">
    <property type="entry name" value="PRK05456.1"/>
    <property type="match status" value="1"/>
</dbReference>
<dbReference type="SUPFAM" id="SSF56235">
    <property type="entry name" value="N-terminal nucleophile aminohydrolases (Ntn hydrolases)"/>
    <property type="match status" value="1"/>
</dbReference>
<dbReference type="GO" id="GO:0004298">
    <property type="term" value="F:threonine-type endopeptidase activity"/>
    <property type="evidence" value="ECO:0007669"/>
    <property type="project" value="UniProtKB-KW"/>
</dbReference>
<evidence type="ECO:0000256" key="10">
    <source>
        <dbReference type="ARBA" id="ARBA00052385"/>
    </source>
</evidence>
<keyword evidence="16" id="KW-1185">Reference proteome</keyword>
<comment type="subunit">
    <text evidence="11 14">A double ring-shaped homohexamer of HslV is capped on each side by a ring-shaped HslU homohexamer. The assembly of the HslU/HslV complex is dependent on binding of ATP.</text>
</comment>
<evidence type="ECO:0000256" key="4">
    <source>
        <dbReference type="ARBA" id="ARBA00022533"/>
    </source>
</evidence>
<dbReference type="PANTHER" id="PTHR32194">
    <property type="entry name" value="METALLOPROTEASE TLDD"/>
    <property type="match status" value="1"/>
</dbReference>
<dbReference type="Proteomes" id="UP000663929">
    <property type="component" value="Chromosome"/>
</dbReference>
<dbReference type="GO" id="GO:0009376">
    <property type="term" value="C:HslUV protease complex"/>
    <property type="evidence" value="ECO:0007669"/>
    <property type="project" value="UniProtKB-UniRule"/>
</dbReference>
<evidence type="ECO:0000256" key="1">
    <source>
        <dbReference type="ARBA" id="ARBA00004496"/>
    </source>
</evidence>
<evidence type="ECO:0000256" key="12">
    <source>
        <dbReference type="ARBA" id="ARBA00066335"/>
    </source>
</evidence>
<evidence type="ECO:0000256" key="2">
    <source>
        <dbReference type="ARBA" id="ARBA00006053"/>
    </source>
</evidence>
<comment type="activity regulation">
    <text evidence="14">Allosterically activated by HslU binding.</text>
</comment>
<comment type="catalytic activity">
    <reaction evidence="10 14">
        <text>ATP-dependent cleavage of peptide bonds with broad specificity.</text>
        <dbReference type="EC" id="3.4.25.2"/>
    </reaction>
</comment>
<organism evidence="15 16">
    <name type="scientific">Sulfidibacter corallicola</name>
    <dbReference type="NCBI Taxonomy" id="2818388"/>
    <lineage>
        <taxon>Bacteria</taxon>
        <taxon>Pseudomonadati</taxon>
        <taxon>Acidobacteriota</taxon>
        <taxon>Holophagae</taxon>
        <taxon>Acanthopleuribacterales</taxon>
        <taxon>Acanthopleuribacteraceae</taxon>
        <taxon>Sulfidibacter</taxon>
    </lineage>
</organism>
<evidence type="ECO:0000256" key="5">
    <source>
        <dbReference type="ARBA" id="ARBA00022670"/>
    </source>
</evidence>
<dbReference type="PROSITE" id="PS51476">
    <property type="entry name" value="PROTEASOME_BETA_2"/>
    <property type="match status" value="1"/>
</dbReference>
<dbReference type="RefSeq" id="WP_237382729.1">
    <property type="nucleotide sequence ID" value="NZ_CP071793.1"/>
</dbReference>
<evidence type="ECO:0000256" key="11">
    <source>
        <dbReference type="ARBA" id="ARBA00064434"/>
    </source>
</evidence>
<dbReference type="EC" id="3.4.25.2" evidence="12 14"/>
<keyword evidence="6 14" id="KW-0888">Threonine protease</keyword>
<dbReference type="FunFam" id="3.60.20.10:FF:000002">
    <property type="entry name" value="ATP-dependent protease subunit HslV"/>
    <property type="match status" value="1"/>
</dbReference>
<dbReference type="GO" id="GO:0051603">
    <property type="term" value="P:proteolysis involved in protein catabolic process"/>
    <property type="evidence" value="ECO:0007669"/>
    <property type="project" value="InterPro"/>
</dbReference>
<keyword evidence="8 14" id="KW-0378">Hydrolase</keyword>
<dbReference type="Pfam" id="PF00227">
    <property type="entry name" value="Proteasome"/>
    <property type="match status" value="1"/>
</dbReference>
<keyword evidence="7 14" id="KW-0479">Metal-binding</keyword>
<evidence type="ECO:0000256" key="6">
    <source>
        <dbReference type="ARBA" id="ARBA00022698"/>
    </source>
</evidence>
<comment type="similarity">
    <text evidence="2 14">Belongs to the peptidase T1B family. HslV subfamily.</text>
</comment>
<comment type="function">
    <text evidence="14">Protease subunit of a proteasome-like degradation complex believed to be a general protein degrading machinery.</text>
</comment>
<evidence type="ECO:0000256" key="14">
    <source>
        <dbReference type="HAMAP-Rule" id="MF_00248"/>
    </source>
</evidence>
<dbReference type="PIRSF" id="PIRSF039093">
    <property type="entry name" value="HslV"/>
    <property type="match status" value="1"/>
</dbReference>
<dbReference type="NCBIfam" id="TIGR03692">
    <property type="entry name" value="ATP_dep_HslV"/>
    <property type="match status" value="1"/>
</dbReference>
<evidence type="ECO:0000256" key="7">
    <source>
        <dbReference type="ARBA" id="ARBA00022723"/>
    </source>
</evidence>
<reference evidence="15" key="1">
    <citation type="submission" date="2021-03" db="EMBL/GenBank/DDBJ databases">
        <title>Acanthopleuribacteraceae sp. M133.</title>
        <authorList>
            <person name="Wang G."/>
        </authorList>
    </citation>
    <scope>NUCLEOTIDE SEQUENCE</scope>
    <source>
        <strain evidence="15">M133</strain>
    </source>
</reference>
<feature type="binding site" evidence="14">
    <location>
        <position position="165"/>
    </location>
    <ligand>
        <name>Na(+)</name>
        <dbReference type="ChEBI" id="CHEBI:29101"/>
    </ligand>
</feature>
<comment type="subcellular location">
    <subcellularLocation>
        <location evidence="1 14">Cytoplasm</location>
    </subcellularLocation>
</comment>
<evidence type="ECO:0000256" key="8">
    <source>
        <dbReference type="ARBA" id="ARBA00022801"/>
    </source>
</evidence>
<keyword evidence="9 14" id="KW-0915">Sodium</keyword>
<keyword evidence="5 14" id="KW-0645">Protease</keyword>
<dbReference type="EMBL" id="CP071793">
    <property type="protein sequence ID" value="QTD52625.1"/>
    <property type="molecule type" value="Genomic_DNA"/>
</dbReference>
<dbReference type="InterPro" id="IPR022281">
    <property type="entry name" value="ATP-dep_Prtase_HsIV_su"/>
</dbReference>
<dbReference type="KEGG" id="scor:J3U87_09135"/>
<dbReference type="InterPro" id="IPR029055">
    <property type="entry name" value="Ntn_hydrolases_N"/>
</dbReference>
<sequence>MEPIKATTIIAVRKNGQVAIAGDGQVTLGNVVMKHTAKKIRRLYSDKILAGFAGSAADAFTLFSRFEAKLDAYKGQLLRSVVELAKDWRSDKVLRNLEAMLIVADKDHLFVVSGNGDLIEPDEGIVAIGSGGSFAYAAAKALARHTELDARELAGEAMRIAGEICIYTNNEIAVEAIE</sequence>
<dbReference type="PANTHER" id="PTHR32194:SF0">
    <property type="entry name" value="ATP-DEPENDENT PROTEASE SUBUNIT HSLV"/>
    <property type="match status" value="1"/>
</dbReference>
<dbReference type="CDD" id="cd01913">
    <property type="entry name" value="protease_HslV"/>
    <property type="match status" value="1"/>
</dbReference>
<evidence type="ECO:0000313" key="15">
    <source>
        <dbReference type="EMBL" id="QTD52625.1"/>
    </source>
</evidence>
<dbReference type="GO" id="GO:0046872">
    <property type="term" value="F:metal ion binding"/>
    <property type="evidence" value="ECO:0007669"/>
    <property type="project" value="UniProtKB-KW"/>
</dbReference>
<proteinExistence type="inferred from homology"/>
<feature type="binding site" evidence="14">
    <location>
        <position position="168"/>
    </location>
    <ligand>
        <name>Na(+)</name>
        <dbReference type="ChEBI" id="CHEBI:29101"/>
    </ligand>
</feature>
<dbReference type="HAMAP" id="MF_00248">
    <property type="entry name" value="HslV"/>
    <property type="match status" value="1"/>
</dbReference>